<organism evidence="8 9">
    <name type="scientific">Burkholderia aenigmatica</name>
    <dbReference type="NCBI Taxonomy" id="2015348"/>
    <lineage>
        <taxon>Bacteria</taxon>
        <taxon>Pseudomonadati</taxon>
        <taxon>Pseudomonadota</taxon>
        <taxon>Betaproteobacteria</taxon>
        <taxon>Burkholderiales</taxon>
        <taxon>Burkholderiaceae</taxon>
        <taxon>Burkholderia</taxon>
        <taxon>Burkholderia cepacia complex</taxon>
    </lineage>
</organism>
<evidence type="ECO:0000313" key="9">
    <source>
        <dbReference type="Proteomes" id="UP000214600"/>
    </source>
</evidence>
<keyword evidence="3" id="KW-0285">Flavoprotein</keyword>
<evidence type="ECO:0000259" key="6">
    <source>
        <dbReference type="Pfam" id="PF00732"/>
    </source>
</evidence>
<keyword evidence="4" id="KW-0274">FAD</keyword>
<evidence type="ECO:0000256" key="1">
    <source>
        <dbReference type="ARBA" id="ARBA00001974"/>
    </source>
</evidence>
<dbReference type="GeneID" id="99663830"/>
<evidence type="ECO:0000256" key="3">
    <source>
        <dbReference type="ARBA" id="ARBA00022630"/>
    </source>
</evidence>
<evidence type="ECO:0000256" key="5">
    <source>
        <dbReference type="ARBA" id="ARBA00023002"/>
    </source>
</evidence>
<dbReference type="Pfam" id="PF05199">
    <property type="entry name" value="GMC_oxred_C"/>
    <property type="match status" value="1"/>
</dbReference>
<dbReference type="Pfam" id="PF00732">
    <property type="entry name" value="GMC_oxred_N"/>
    <property type="match status" value="1"/>
</dbReference>
<dbReference type="AlphaFoldDB" id="A0A228IAK8"/>
<keyword evidence="5" id="KW-0560">Oxidoreductase</keyword>
<dbReference type="GO" id="GO:0050660">
    <property type="term" value="F:flavin adenine dinucleotide binding"/>
    <property type="evidence" value="ECO:0007669"/>
    <property type="project" value="InterPro"/>
</dbReference>
<dbReference type="InterPro" id="IPR051473">
    <property type="entry name" value="P2Ox-like"/>
</dbReference>
<dbReference type="InterPro" id="IPR036188">
    <property type="entry name" value="FAD/NAD-bd_sf"/>
</dbReference>
<dbReference type="Gene3D" id="3.50.50.60">
    <property type="entry name" value="FAD/NAD(P)-binding domain"/>
    <property type="match status" value="2"/>
</dbReference>
<feature type="domain" description="Glucose-methanol-choline oxidoreductase C-terminal" evidence="7">
    <location>
        <begin position="419"/>
        <end position="536"/>
    </location>
</feature>
<feature type="domain" description="Glucose-methanol-choline oxidoreductase N-terminal" evidence="6">
    <location>
        <begin position="245"/>
        <end position="330"/>
    </location>
</feature>
<evidence type="ECO:0000256" key="2">
    <source>
        <dbReference type="ARBA" id="ARBA00010790"/>
    </source>
</evidence>
<dbReference type="RefSeq" id="WP_043184339.1">
    <property type="nucleotide sequence ID" value="NZ_CP184470.1"/>
</dbReference>
<protein>
    <submittedName>
        <fullName evidence="8">GMC family oxidoreductase</fullName>
    </submittedName>
</protein>
<dbReference type="OrthoDB" id="9787779at2"/>
<evidence type="ECO:0000259" key="7">
    <source>
        <dbReference type="Pfam" id="PF05199"/>
    </source>
</evidence>
<comment type="cofactor">
    <cofactor evidence="1">
        <name>FAD</name>
        <dbReference type="ChEBI" id="CHEBI:57692"/>
    </cofactor>
</comment>
<dbReference type="EMBL" id="NKFA01000010">
    <property type="protein sequence ID" value="OXI39471.1"/>
    <property type="molecule type" value="Genomic_DNA"/>
</dbReference>
<name>A0A228IAK8_9BURK</name>
<gene>
    <name evidence="8" type="ORF">CFB84_26625</name>
</gene>
<dbReference type="SUPFAM" id="SSF51905">
    <property type="entry name" value="FAD/NAD(P)-binding domain"/>
    <property type="match status" value="1"/>
</dbReference>
<dbReference type="InterPro" id="IPR007867">
    <property type="entry name" value="GMC_OxRtase_C"/>
</dbReference>
<evidence type="ECO:0000256" key="4">
    <source>
        <dbReference type="ARBA" id="ARBA00022827"/>
    </source>
</evidence>
<evidence type="ECO:0000313" key="8">
    <source>
        <dbReference type="EMBL" id="OXI39471.1"/>
    </source>
</evidence>
<reference evidence="9" key="1">
    <citation type="submission" date="2017-06" db="EMBL/GenBank/DDBJ databases">
        <authorList>
            <person name="LiPuma J."/>
            <person name="Spilker T."/>
        </authorList>
    </citation>
    <scope>NUCLEOTIDE SEQUENCE [LARGE SCALE GENOMIC DNA]</scope>
    <source>
        <strain evidence="9">AU17325</strain>
    </source>
</reference>
<sequence>MKTPVFESNGDVSADVVIVGSGVVGGLIADQLVSQGHSVLILESGLRIERGQAVENWRNMPFDNRVGSDFQGLYPQAPNAPAPLYFPKNNYVGLSGPDGQSFQQGYLRTVGGTTWHWAASSWRHLPVDFRMKSTYGVGRDWPIAYEELEPYYCRAEDEMGVAGPSDPAMQSPSQRSRPYPMDMVPWGHGDRRFAEIVNAHGYRSIPIPQARSTRPWQGRPTCCGNNNCQPICPIGAMYNGIHHIERAERKGAKVLAESVVYKIDTDANNRVTAVHWYDASHKSHKASGKRFVLACNGIETPRLLLLAANERNPHGIANGSDQVGRNMMDHSGFHCTFLANEPMWLGRGPAQSSCIVGPRDGDFRGQYSANKMILNNISRVGPATQQALKLGLVGKALDEEIRRRAIYGVDLSISLEPLPDPNNRLTLSKTRVDPLGLACPDIHYDVGDYVRRGYDAACKQLSHIGSLFDAVEFNITTTLNANNHIMGGTIMGSDPKNSVVDGDCRAHDHANLWLPGGGAMPSASVVNTTLSMAALGLKAADSISASLAKG</sequence>
<reference evidence="8 9" key="2">
    <citation type="submission" date="2017-08" db="EMBL/GenBank/DDBJ databases">
        <title>WGS of novel Burkholderia cepaca complex species.</title>
        <authorList>
            <person name="Lipuma J."/>
            <person name="Spilker T."/>
        </authorList>
    </citation>
    <scope>NUCLEOTIDE SEQUENCE [LARGE SCALE GENOMIC DNA]</scope>
    <source>
        <strain evidence="8 9">AU17325</strain>
    </source>
</reference>
<dbReference type="InterPro" id="IPR000172">
    <property type="entry name" value="GMC_OxRdtase_N"/>
</dbReference>
<dbReference type="GO" id="GO:0016614">
    <property type="term" value="F:oxidoreductase activity, acting on CH-OH group of donors"/>
    <property type="evidence" value="ECO:0007669"/>
    <property type="project" value="InterPro"/>
</dbReference>
<comment type="caution">
    <text evidence="8">The sequence shown here is derived from an EMBL/GenBank/DDBJ whole genome shotgun (WGS) entry which is preliminary data.</text>
</comment>
<proteinExistence type="inferred from homology"/>
<dbReference type="Proteomes" id="UP000214600">
    <property type="component" value="Unassembled WGS sequence"/>
</dbReference>
<dbReference type="PANTHER" id="PTHR42784">
    <property type="entry name" value="PYRANOSE 2-OXIDASE"/>
    <property type="match status" value="1"/>
</dbReference>
<dbReference type="PANTHER" id="PTHR42784:SF1">
    <property type="entry name" value="PYRANOSE 2-OXIDASE"/>
    <property type="match status" value="1"/>
</dbReference>
<accession>A0A228IAK8</accession>
<comment type="similarity">
    <text evidence="2">Belongs to the GMC oxidoreductase family.</text>
</comment>